<proteinExistence type="predicted"/>
<name>E2Q9N9_STRCL</name>
<dbReference type="AlphaFoldDB" id="E2Q9N9"/>
<evidence type="ECO:0000256" key="2">
    <source>
        <dbReference type="SAM" id="Phobius"/>
    </source>
</evidence>
<sequence>MGGRPPPRRRAAGAVAGTRPGSGGRRDGCRDGGMVTAETAVAMPALVLFTMALVWALTAVLAQIQCVDAARAGARAAARSEPYAEAVGAARSAAPAGARIDLVRVGRLWRVRVSAPAPGTGSWGLTVRAEAVALAEDTAGLHQGGWDR</sequence>
<dbReference type="InterPro" id="IPR049790">
    <property type="entry name" value="Rv3655c/TadE"/>
</dbReference>
<feature type="compositionally biased region" description="Basic residues" evidence="1">
    <location>
        <begin position="1"/>
        <end position="11"/>
    </location>
</feature>
<evidence type="ECO:0000313" key="5">
    <source>
        <dbReference type="Proteomes" id="UP000002357"/>
    </source>
</evidence>
<dbReference type="eggNOG" id="ENOG5033A2X">
    <property type="taxonomic scope" value="Bacteria"/>
</dbReference>
<dbReference type="STRING" id="1901.BB341_15770"/>
<reference evidence="4 5" key="1">
    <citation type="journal article" date="2010" name="Genome Biol. Evol.">
        <title>The sequence of a 1.8-mb bacterial linear plasmid reveals a rich evolutionary reservoir of secondary metabolic pathways.</title>
        <authorList>
            <person name="Medema M.H."/>
            <person name="Trefzer A."/>
            <person name="Kovalchuk A."/>
            <person name="van den Berg M."/>
            <person name="Mueller U."/>
            <person name="Heijne W."/>
            <person name="Wu L."/>
            <person name="Alam M.T."/>
            <person name="Ronning C.M."/>
            <person name="Nierman W.C."/>
            <person name="Bovenberg R.A.L."/>
            <person name="Breitling R."/>
            <person name="Takano E."/>
        </authorList>
    </citation>
    <scope>NUCLEOTIDE SEQUENCE [LARGE SCALE GENOMIC DNA]</scope>
    <source>
        <strain evidence="5">ATCC 27064 / DSM 738 / JCM 4710 / NBRC 13307 / NCIMB 12785 / NRRL 3585 / VKM Ac-602</strain>
    </source>
</reference>
<gene>
    <name evidence="4" type="ORF">SCLAV_2544</name>
</gene>
<dbReference type="NCBIfam" id="NF041390">
    <property type="entry name" value="TadE_Rv3655c"/>
    <property type="match status" value="1"/>
</dbReference>
<evidence type="ECO:0000313" key="4">
    <source>
        <dbReference type="EMBL" id="EFG07616.1"/>
    </source>
</evidence>
<keyword evidence="2" id="KW-0812">Transmembrane</keyword>
<evidence type="ECO:0000256" key="1">
    <source>
        <dbReference type="SAM" id="MobiDB-lite"/>
    </source>
</evidence>
<organism evidence="4 5">
    <name type="scientific">Streptomyces clavuligerus</name>
    <dbReference type="NCBI Taxonomy" id="1901"/>
    <lineage>
        <taxon>Bacteria</taxon>
        <taxon>Bacillati</taxon>
        <taxon>Actinomycetota</taxon>
        <taxon>Actinomycetes</taxon>
        <taxon>Kitasatosporales</taxon>
        <taxon>Streptomycetaceae</taxon>
        <taxon>Streptomyces</taxon>
    </lineage>
</organism>
<dbReference type="Pfam" id="PF07811">
    <property type="entry name" value="TadE"/>
    <property type="match status" value="1"/>
</dbReference>
<keyword evidence="2" id="KW-0472">Membrane</keyword>
<dbReference type="Proteomes" id="UP000002357">
    <property type="component" value="Chromosome"/>
</dbReference>
<keyword evidence="2" id="KW-1133">Transmembrane helix</keyword>
<feature type="region of interest" description="Disordered" evidence="1">
    <location>
        <begin position="1"/>
        <end position="31"/>
    </location>
</feature>
<keyword evidence="5" id="KW-1185">Reference proteome</keyword>
<evidence type="ECO:0000259" key="3">
    <source>
        <dbReference type="Pfam" id="PF07811"/>
    </source>
</evidence>
<dbReference type="InterPro" id="IPR012495">
    <property type="entry name" value="TadE-like_dom"/>
</dbReference>
<feature type="domain" description="TadE-like" evidence="3">
    <location>
        <begin position="33"/>
        <end position="75"/>
    </location>
</feature>
<dbReference type="EMBL" id="CM000913">
    <property type="protein sequence ID" value="EFG07616.1"/>
    <property type="molecule type" value="Genomic_DNA"/>
</dbReference>
<protein>
    <recommendedName>
        <fullName evidence="3">TadE-like domain-containing protein</fullName>
    </recommendedName>
</protein>
<accession>E2Q9N9</accession>
<feature type="transmembrane region" description="Helical" evidence="2">
    <location>
        <begin position="40"/>
        <end position="62"/>
    </location>
</feature>